<dbReference type="PROSITE" id="PS50142">
    <property type="entry name" value="RNASE_3_2"/>
    <property type="match status" value="1"/>
</dbReference>
<dbReference type="GO" id="GO:0030014">
    <property type="term" value="C:CCR4-NOT complex"/>
    <property type="evidence" value="ECO:0007669"/>
    <property type="project" value="InterPro"/>
</dbReference>
<dbReference type="Pfam" id="PF00625">
    <property type="entry name" value="Guanylate_kin"/>
    <property type="match status" value="1"/>
</dbReference>
<dbReference type="InterPro" id="IPR027417">
    <property type="entry name" value="P-loop_NTPase"/>
</dbReference>
<evidence type="ECO:0000256" key="1">
    <source>
        <dbReference type="ARBA" id="ARBA00022801"/>
    </source>
</evidence>
<dbReference type="Pfam" id="PF14622">
    <property type="entry name" value="Ribonucleas_3_3"/>
    <property type="match status" value="1"/>
</dbReference>
<dbReference type="InterPro" id="IPR007216">
    <property type="entry name" value="CNOT9"/>
</dbReference>
<dbReference type="SMART" id="SM00535">
    <property type="entry name" value="RIBOc"/>
    <property type="match status" value="1"/>
</dbReference>
<dbReference type="GO" id="GO:0006402">
    <property type="term" value="P:mRNA catabolic process"/>
    <property type="evidence" value="ECO:0007669"/>
    <property type="project" value="InterPro"/>
</dbReference>
<dbReference type="GO" id="GO:0004525">
    <property type="term" value="F:ribonuclease III activity"/>
    <property type="evidence" value="ECO:0007669"/>
    <property type="project" value="InterPro"/>
</dbReference>
<dbReference type="GO" id="GO:0003723">
    <property type="term" value="F:RNA binding"/>
    <property type="evidence" value="ECO:0007669"/>
    <property type="project" value="TreeGrafter"/>
</dbReference>
<dbReference type="Gene3D" id="3.40.50.300">
    <property type="entry name" value="P-loop containing nucleotide triphosphate hydrolases"/>
    <property type="match status" value="1"/>
</dbReference>
<dbReference type="Proteomes" id="UP001459277">
    <property type="component" value="Unassembled WGS sequence"/>
</dbReference>
<evidence type="ECO:0000313" key="5">
    <source>
        <dbReference type="EMBL" id="KAL0000767.1"/>
    </source>
</evidence>
<dbReference type="PROSITE" id="PS50052">
    <property type="entry name" value="GUANYLATE_KINASE_2"/>
    <property type="match status" value="1"/>
</dbReference>
<protein>
    <recommendedName>
        <fullName evidence="7">RNase III domain-containing protein</fullName>
    </recommendedName>
</protein>
<reference evidence="5 6" key="1">
    <citation type="submission" date="2024-01" db="EMBL/GenBank/DDBJ databases">
        <title>A telomere-to-telomere, gap-free genome of sweet tea (Lithocarpus litseifolius).</title>
        <authorList>
            <person name="Zhou J."/>
        </authorList>
    </citation>
    <scope>NUCLEOTIDE SEQUENCE [LARGE SCALE GENOMIC DNA]</scope>
    <source>
        <strain evidence="5">Zhou-2022a</strain>
        <tissue evidence="5">Leaf</tissue>
    </source>
</reference>
<dbReference type="Pfam" id="PF04078">
    <property type="entry name" value="Rcd1"/>
    <property type="match status" value="1"/>
</dbReference>
<evidence type="ECO:0000259" key="3">
    <source>
        <dbReference type="PROSITE" id="PS50052"/>
    </source>
</evidence>
<dbReference type="EMBL" id="JAZDWU010000005">
    <property type="protein sequence ID" value="KAL0000767.1"/>
    <property type="molecule type" value="Genomic_DNA"/>
</dbReference>
<keyword evidence="6" id="KW-1185">Reference proteome</keyword>
<feature type="domain" description="RNase III" evidence="4">
    <location>
        <begin position="81"/>
        <end position="204"/>
    </location>
</feature>
<dbReference type="InterPro" id="IPR011989">
    <property type="entry name" value="ARM-like"/>
</dbReference>
<dbReference type="PANTHER" id="PTHR14950:SF49">
    <property type="entry name" value="RIBONUCLEASE 3-LIKE PROTEIN 2-RELATED"/>
    <property type="match status" value="1"/>
</dbReference>
<dbReference type="PROSITE" id="PS00517">
    <property type="entry name" value="RNASE_3_1"/>
    <property type="match status" value="1"/>
</dbReference>
<accession>A0AAW2CTF6</accession>
<dbReference type="GO" id="GO:0005737">
    <property type="term" value="C:cytoplasm"/>
    <property type="evidence" value="ECO:0007669"/>
    <property type="project" value="TreeGrafter"/>
</dbReference>
<dbReference type="Gene3D" id="1.25.10.10">
    <property type="entry name" value="Leucine-rich Repeat Variant"/>
    <property type="match status" value="1"/>
</dbReference>
<evidence type="ECO:0000256" key="2">
    <source>
        <dbReference type="SAM" id="MobiDB-lite"/>
    </source>
</evidence>
<dbReference type="Gene3D" id="3.30.63.10">
    <property type="entry name" value="Guanylate Kinase phosphate binding domain"/>
    <property type="match status" value="1"/>
</dbReference>
<dbReference type="AlphaFoldDB" id="A0AAW2CTF6"/>
<dbReference type="GO" id="GO:0005634">
    <property type="term" value="C:nucleus"/>
    <property type="evidence" value="ECO:0007669"/>
    <property type="project" value="TreeGrafter"/>
</dbReference>
<dbReference type="Gene3D" id="1.10.1520.10">
    <property type="entry name" value="Ribonuclease III domain"/>
    <property type="match status" value="1"/>
</dbReference>
<dbReference type="GO" id="GO:0030422">
    <property type="term" value="P:siRNA processing"/>
    <property type="evidence" value="ECO:0007669"/>
    <property type="project" value="TreeGrafter"/>
</dbReference>
<dbReference type="CDD" id="cd00593">
    <property type="entry name" value="RIBOc"/>
    <property type="match status" value="1"/>
</dbReference>
<dbReference type="InterPro" id="IPR008145">
    <property type="entry name" value="GK/Ca_channel_bsu"/>
</dbReference>
<dbReference type="InterPro" id="IPR008144">
    <property type="entry name" value="Guanylate_kin-like_dom"/>
</dbReference>
<gene>
    <name evidence="5" type="ORF">SO802_014548</name>
</gene>
<sequence length="402" mass="45022">MYTDRVPFSIKAKKQITMSAMDLDPQLDIPTHWCADLYALPMPSVSPFLYTIPTATSLSSSSSSSPPSTSGGASDDMASSIRSVEEILSYRFKDKTLLEEALTHSSYNNGESLKSYQRLEFVGDAVLGLAVSNYVFLAYPNLEPGQLSSLRAANISTEKLARVAVRHGLHRFIRHNTASLHDKFMIYNFIRMVAIFIVQKILLDDVGLDYICTTAERFFAVGRVLGNMVAALAEQPSSCLLKHIIRCYLCLSDNPRACDALRSCLLDMLRDASFSSCLRWRHSGGFVDLSSLFLFSVALWWSDPIAPTPRPLIVIISSPCVVGKDVVINHLTELHQNLHFIVTTTSHAKWPDETEGKDYYFVTKEQFLRMVEQDELLKHVLGLWMGFVDGFMGFVDGVCRFC</sequence>
<dbReference type="InterPro" id="IPR036389">
    <property type="entry name" value="RNase_III_sf"/>
</dbReference>
<dbReference type="SUPFAM" id="SSF69065">
    <property type="entry name" value="RNase III domain-like"/>
    <property type="match status" value="1"/>
</dbReference>
<name>A0AAW2CTF6_9ROSI</name>
<feature type="domain" description="Guanylate kinase-like" evidence="3">
    <location>
        <begin position="311"/>
        <end position="402"/>
    </location>
</feature>
<keyword evidence="1" id="KW-0378">Hydrolase</keyword>
<dbReference type="InterPro" id="IPR000999">
    <property type="entry name" value="RNase_III_dom"/>
</dbReference>
<evidence type="ECO:0000313" key="6">
    <source>
        <dbReference type="Proteomes" id="UP001459277"/>
    </source>
</evidence>
<proteinExistence type="predicted"/>
<feature type="compositionally biased region" description="Low complexity" evidence="2">
    <location>
        <begin position="56"/>
        <end position="74"/>
    </location>
</feature>
<dbReference type="SUPFAM" id="SSF52540">
    <property type="entry name" value="P-loop containing nucleoside triphosphate hydrolases"/>
    <property type="match status" value="1"/>
</dbReference>
<comment type="caution">
    <text evidence="5">The sequence shown here is derived from an EMBL/GenBank/DDBJ whole genome shotgun (WGS) entry which is preliminary data.</text>
</comment>
<evidence type="ECO:0000259" key="4">
    <source>
        <dbReference type="PROSITE" id="PS50142"/>
    </source>
</evidence>
<dbReference type="PANTHER" id="PTHR14950">
    <property type="entry name" value="DICER-RELATED"/>
    <property type="match status" value="1"/>
</dbReference>
<feature type="region of interest" description="Disordered" evidence="2">
    <location>
        <begin position="56"/>
        <end position="78"/>
    </location>
</feature>
<evidence type="ECO:0008006" key="7">
    <source>
        <dbReference type="Google" id="ProtNLM"/>
    </source>
</evidence>
<organism evidence="5 6">
    <name type="scientific">Lithocarpus litseifolius</name>
    <dbReference type="NCBI Taxonomy" id="425828"/>
    <lineage>
        <taxon>Eukaryota</taxon>
        <taxon>Viridiplantae</taxon>
        <taxon>Streptophyta</taxon>
        <taxon>Embryophyta</taxon>
        <taxon>Tracheophyta</taxon>
        <taxon>Spermatophyta</taxon>
        <taxon>Magnoliopsida</taxon>
        <taxon>eudicotyledons</taxon>
        <taxon>Gunneridae</taxon>
        <taxon>Pentapetalae</taxon>
        <taxon>rosids</taxon>
        <taxon>fabids</taxon>
        <taxon>Fagales</taxon>
        <taxon>Fagaceae</taxon>
        <taxon>Lithocarpus</taxon>
    </lineage>
</organism>